<feature type="chain" id="PRO_5043337074" description="Peptidase A1 domain-containing protein" evidence="5">
    <location>
        <begin position="26"/>
        <end position="448"/>
    </location>
</feature>
<dbReference type="GO" id="GO:0006508">
    <property type="term" value="P:proteolysis"/>
    <property type="evidence" value="ECO:0007669"/>
    <property type="project" value="InterPro"/>
</dbReference>
<name>A0AAV1AN88_VICFA</name>
<keyword evidence="8" id="KW-1185">Reference proteome</keyword>
<evidence type="ECO:0000259" key="6">
    <source>
        <dbReference type="PROSITE" id="PS51767"/>
    </source>
</evidence>
<dbReference type="FunFam" id="2.40.70.10:FF:000041">
    <property type="entry name" value="Basic 7S globulin"/>
    <property type="match status" value="1"/>
</dbReference>
<evidence type="ECO:0000256" key="5">
    <source>
        <dbReference type="SAM" id="SignalP"/>
    </source>
</evidence>
<evidence type="ECO:0000313" key="7">
    <source>
        <dbReference type="EMBL" id="CAI8610485.1"/>
    </source>
</evidence>
<dbReference type="PANTHER" id="PTHR47965:SF83">
    <property type="entry name" value="NEPENTHESIN-RELATED"/>
    <property type="match status" value="1"/>
</dbReference>
<dbReference type="SUPFAM" id="SSF50630">
    <property type="entry name" value="Acid proteases"/>
    <property type="match status" value="1"/>
</dbReference>
<comment type="similarity">
    <text evidence="2">Belongs to the peptidase A1 family.</text>
</comment>
<dbReference type="EMBL" id="OX451739">
    <property type="protein sequence ID" value="CAI8610485.1"/>
    <property type="molecule type" value="Genomic_DNA"/>
</dbReference>
<dbReference type="InterPro" id="IPR032799">
    <property type="entry name" value="TAXi_C"/>
</dbReference>
<evidence type="ECO:0000256" key="4">
    <source>
        <dbReference type="ARBA" id="ARBA00022729"/>
    </source>
</evidence>
<evidence type="ECO:0000256" key="2">
    <source>
        <dbReference type="ARBA" id="ARBA00007447"/>
    </source>
</evidence>
<feature type="signal peptide" evidence="5">
    <location>
        <begin position="1"/>
        <end position="25"/>
    </location>
</feature>
<gene>
    <name evidence="7" type="ORF">VFH_IV184680</name>
</gene>
<dbReference type="AlphaFoldDB" id="A0AAV1AN88"/>
<dbReference type="InterPro" id="IPR032861">
    <property type="entry name" value="TAXi_N"/>
</dbReference>
<evidence type="ECO:0000256" key="1">
    <source>
        <dbReference type="ARBA" id="ARBA00004239"/>
    </source>
</evidence>
<sequence length="448" mass="48744">MAISSTLHLLLLSLSLLSLLSSSIALIPKPNSFILPIAKDPKTLQYSTTIKMGTPPKSLDLVIDIRERFLWFECDKSYNSSTYQPIQCGTKKCKQSKGTECITCTNHPLKTGCTNNTCGLSVFNPFDELFVSGDVGEDVLSSLRTTNNRGIFKNVNAPHFISSCVYQDKFGVPSFLEGLSKGKKGILGLAKTLISLPTQLATKFKLERKFTLCLPSSSKNNGLGSLFIGGGPYHLGSSKDDFSKFLTYTPLIANRHSTGPIFDNSPSTEYFIKVNSIKVDNSVINYNSTLLSINRFGGGGTKLSTVIAHTKLHTLIYQPLVNAFVKKAEIRKIKRVKGVAPFGACFDSRTIGKSVTGPNVPTIDLVLKGGVEWRINGANSMVKVNENVLCLGFVEVGLENLGGLEPSFVIGGHQLEDNLLEFDLVSSKLGFSSSLLLNKASCSSFRRF</sequence>
<protein>
    <recommendedName>
        <fullName evidence="6">Peptidase A1 domain-containing protein</fullName>
    </recommendedName>
</protein>
<evidence type="ECO:0000256" key="3">
    <source>
        <dbReference type="ARBA" id="ARBA00022525"/>
    </source>
</evidence>
<dbReference type="FunFam" id="2.40.70.10:FF:000096">
    <property type="entry name" value="Basic 7S globulin"/>
    <property type="match status" value="1"/>
</dbReference>
<dbReference type="InterPro" id="IPR021109">
    <property type="entry name" value="Peptidase_aspartic_dom_sf"/>
</dbReference>
<comment type="subcellular location">
    <subcellularLocation>
        <location evidence="1">Secreted</location>
        <location evidence="1">Extracellular space</location>
    </subcellularLocation>
</comment>
<dbReference type="GO" id="GO:0005576">
    <property type="term" value="C:extracellular region"/>
    <property type="evidence" value="ECO:0007669"/>
    <property type="project" value="UniProtKB-SubCell"/>
</dbReference>
<dbReference type="GO" id="GO:0004190">
    <property type="term" value="F:aspartic-type endopeptidase activity"/>
    <property type="evidence" value="ECO:0007669"/>
    <property type="project" value="InterPro"/>
</dbReference>
<keyword evidence="3" id="KW-0964">Secreted</keyword>
<dbReference type="Proteomes" id="UP001157006">
    <property type="component" value="Chromosome 4"/>
</dbReference>
<dbReference type="InterPro" id="IPR033121">
    <property type="entry name" value="PEPTIDASE_A1"/>
</dbReference>
<dbReference type="Pfam" id="PF14543">
    <property type="entry name" value="TAXi_N"/>
    <property type="match status" value="1"/>
</dbReference>
<reference evidence="7 8" key="1">
    <citation type="submission" date="2023-01" db="EMBL/GenBank/DDBJ databases">
        <authorList>
            <person name="Kreplak J."/>
        </authorList>
    </citation>
    <scope>NUCLEOTIDE SEQUENCE [LARGE SCALE GENOMIC DNA]</scope>
</reference>
<feature type="domain" description="Peptidase A1" evidence="6">
    <location>
        <begin position="46"/>
        <end position="432"/>
    </location>
</feature>
<evidence type="ECO:0000313" key="8">
    <source>
        <dbReference type="Proteomes" id="UP001157006"/>
    </source>
</evidence>
<dbReference type="Pfam" id="PF14541">
    <property type="entry name" value="TAXi_C"/>
    <property type="match status" value="1"/>
</dbReference>
<dbReference type="PANTHER" id="PTHR47965">
    <property type="entry name" value="ASPARTYL PROTEASE-RELATED"/>
    <property type="match status" value="1"/>
</dbReference>
<dbReference type="Gene3D" id="2.40.70.10">
    <property type="entry name" value="Acid Proteases"/>
    <property type="match status" value="2"/>
</dbReference>
<accession>A0AAV1AN88</accession>
<organism evidence="7 8">
    <name type="scientific">Vicia faba</name>
    <name type="common">Broad bean</name>
    <name type="synonym">Faba vulgaris</name>
    <dbReference type="NCBI Taxonomy" id="3906"/>
    <lineage>
        <taxon>Eukaryota</taxon>
        <taxon>Viridiplantae</taxon>
        <taxon>Streptophyta</taxon>
        <taxon>Embryophyta</taxon>
        <taxon>Tracheophyta</taxon>
        <taxon>Spermatophyta</taxon>
        <taxon>Magnoliopsida</taxon>
        <taxon>eudicotyledons</taxon>
        <taxon>Gunneridae</taxon>
        <taxon>Pentapetalae</taxon>
        <taxon>rosids</taxon>
        <taxon>fabids</taxon>
        <taxon>Fabales</taxon>
        <taxon>Fabaceae</taxon>
        <taxon>Papilionoideae</taxon>
        <taxon>50 kb inversion clade</taxon>
        <taxon>NPAAA clade</taxon>
        <taxon>Hologalegina</taxon>
        <taxon>IRL clade</taxon>
        <taxon>Fabeae</taxon>
        <taxon>Vicia</taxon>
    </lineage>
</organism>
<dbReference type="PROSITE" id="PS51767">
    <property type="entry name" value="PEPTIDASE_A1"/>
    <property type="match status" value="1"/>
</dbReference>
<dbReference type="InterPro" id="IPR001461">
    <property type="entry name" value="Aspartic_peptidase_A1"/>
</dbReference>
<keyword evidence="4 5" id="KW-0732">Signal</keyword>
<proteinExistence type="inferred from homology"/>